<keyword evidence="2" id="KW-1185">Reference proteome</keyword>
<dbReference type="Pfam" id="PF14299">
    <property type="entry name" value="PP2"/>
    <property type="match status" value="1"/>
</dbReference>
<dbReference type="AlphaFoldDB" id="A0A2U1LDQ2"/>
<evidence type="ECO:0000313" key="1">
    <source>
        <dbReference type="EMBL" id="PWA47094.1"/>
    </source>
</evidence>
<protein>
    <submittedName>
        <fullName evidence="1">Uncharacterized protein</fullName>
    </submittedName>
</protein>
<organism evidence="1 2">
    <name type="scientific">Artemisia annua</name>
    <name type="common">Sweet wormwood</name>
    <dbReference type="NCBI Taxonomy" id="35608"/>
    <lineage>
        <taxon>Eukaryota</taxon>
        <taxon>Viridiplantae</taxon>
        <taxon>Streptophyta</taxon>
        <taxon>Embryophyta</taxon>
        <taxon>Tracheophyta</taxon>
        <taxon>Spermatophyta</taxon>
        <taxon>Magnoliopsida</taxon>
        <taxon>eudicotyledons</taxon>
        <taxon>Gunneridae</taxon>
        <taxon>Pentapetalae</taxon>
        <taxon>asterids</taxon>
        <taxon>campanulids</taxon>
        <taxon>Asterales</taxon>
        <taxon>Asteraceae</taxon>
        <taxon>Asteroideae</taxon>
        <taxon>Anthemideae</taxon>
        <taxon>Artemisiinae</taxon>
        <taxon>Artemisia</taxon>
    </lineage>
</organism>
<sequence>MFSPDHNTYACYLVFKFEDGHILSNDGPIFKANCDMGDNDFEVRVFANLSLTSVITIPTLKPREDIVSSKSIDGGLRMFKVYTDKRESKSKSWVEKRNDGWMETRLTNPLLIHQLENRKKLRLRLRELDGGSLSGIIVEGIEFRPVVVDGSYLVETSIKDNLTGTVN</sequence>
<evidence type="ECO:0000313" key="2">
    <source>
        <dbReference type="Proteomes" id="UP000245207"/>
    </source>
</evidence>
<comment type="caution">
    <text evidence="1">The sequence shown here is derived from an EMBL/GenBank/DDBJ whole genome shotgun (WGS) entry which is preliminary data.</text>
</comment>
<accession>A0A2U1LDQ2</accession>
<name>A0A2U1LDQ2_ARTAN</name>
<reference evidence="1 2" key="1">
    <citation type="journal article" date="2018" name="Mol. Plant">
        <title>The genome of Artemisia annua provides insight into the evolution of Asteraceae family and artemisinin biosynthesis.</title>
        <authorList>
            <person name="Shen Q."/>
            <person name="Zhang L."/>
            <person name="Liao Z."/>
            <person name="Wang S."/>
            <person name="Yan T."/>
            <person name="Shi P."/>
            <person name="Liu M."/>
            <person name="Fu X."/>
            <person name="Pan Q."/>
            <person name="Wang Y."/>
            <person name="Lv Z."/>
            <person name="Lu X."/>
            <person name="Zhang F."/>
            <person name="Jiang W."/>
            <person name="Ma Y."/>
            <person name="Chen M."/>
            <person name="Hao X."/>
            <person name="Li L."/>
            <person name="Tang Y."/>
            <person name="Lv G."/>
            <person name="Zhou Y."/>
            <person name="Sun X."/>
            <person name="Brodelius P.E."/>
            <person name="Rose J.K.C."/>
            <person name="Tang K."/>
        </authorList>
    </citation>
    <scope>NUCLEOTIDE SEQUENCE [LARGE SCALE GENOMIC DNA]</scope>
    <source>
        <strain evidence="2">cv. Huhao1</strain>
        <tissue evidence="1">Leaf</tissue>
    </source>
</reference>
<dbReference type="Proteomes" id="UP000245207">
    <property type="component" value="Unassembled WGS sequence"/>
</dbReference>
<dbReference type="EMBL" id="PKPP01009967">
    <property type="protein sequence ID" value="PWA47094.1"/>
    <property type="molecule type" value="Genomic_DNA"/>
</dbReference>
<dbReference type="InterPro" id="IPR025886">
    <property type="entry name" value="PP2-like"/>
</dbReference>
<proteinExistence type="predicted"/>
<gene>
    <name evidence="1" type="ORF">CTI12_AA500540</name>
</gene>